<dbReference type="InterPro" id="IPR009081">
    <property type="entry name" value="PP-bd_ACP"/>
</dbReference>
<dbReference type="InterPro" id="IPR018201">
    <property type="entry name" value="Ketoacyl_synth_AS"/>
</dbReference>
<sequence length="1752" mass="184734">MATADELRAYLKQVTVDLHQTRQRLREIEARDREPIAIVSMASRFPGGADSPEGLWELLAEGRDAISEFPANRGWNGEELYDPDSDASGKTYTLRGGFLHDADLFDAGFFGINPREALAMDPQQRVLLEISWEALERAGISPSSLRGGDTGVFTGVMPQEYASLGGSQVKACDGYILTGSEPSVASGRVSYVLGLEGPAVTVDTACSSSLVAIHLAVQALRRGECTLALAGGVTIMASPGMFVEFSRQRGLAPDGRCKPFAATADGTAWSEGAGLLLLERLSDAQRNKHPVLALIRGSAVNQDGASNGLSAPHGPSQQRVIRTALTNAGLTPADVDAVEAHGTGTVLGDPIEAQAIIAAYGHDRPAHRPLRLGSMKSNIGHTQAAAGIAGIIKMVMAMRHDLLPRILHLDKPTPHVDWSSGTVELLTETTAWPKTGRPRRAGVSSFGISGTNAHIILEQAPEAPVQQSVPATAPDTGPRAPVPWLVSAPTADGVRAQAARLAGYLDARKDDAASVGLALATTRTAFAHRASVVGESREELMAGLRSLSSGATAPEVVTGGNTGAGGSVAVLFGGQGTQRPGMGRELYMSYPIYAAAFDEACALFDAHLDRPLRDIVLAREEQLFLLDLLDRTAYAQPALFAVEVALYRLFEAWGLRPSHLIGHSLGELTAAHVAGVLSLPDACALVAARGRLMQAARADGAMVAVNSSEEEVLDSFDGREVTIAAVNAPGSVVVSGDEATVLAVAESWRSRGRRTTRLRVSHAFHSPHMDGALAEFRRIAAGLSYAPARIPVVSNVTGRLATDDELGSPDYWAGHIRATVRFAEGVRTLAERGVDAYLELSPSPALTPSVTATLDAPRTITTLRRGRSETLSVVTALGEAHVAGARLDWPAFFPAATRPCELPTYAFRHTRYWLTATAAAAPRPHPLLDTLVELADGGVVATGTLSQRIQPWLADHEIAGVPLLPATALVELALQIGRRLGSPVLDDLVLERPLALPPDRDVDLQVKVEAPDENGRRKLTVHARPAGDGAGHTEPVWMRLAQGVLTPAPRADAGDDGVGEDLPGRPSAWPPDGAERLVPVTADAAYDRLAAYGFDYGPAFRGLRAAWLRGEELYAEVEPVGTLDTGGYTVHPALLDATLHSLVLRMAGTDGDGRADDHIRLPFSWSGVRTYGSRAGTLRVRIRPVRTGVVALTITDSNDDVVADVAELTMRPLALVKLAELTDPAGTVAARGIHRVRWEEIDLPSDPAPLRIAPFEAAVGLAGERAPDVLVVDCPIGRGGDGDLVAEAHAITGDALARVQAFLADDRPARCQIVLVTRGAVRATADDELSGLAAAPVWGLGRSAQAEHPGRVVLLDLDGDGEPDRTVAAVLATGEPQVALRGGRAYAPRLTPDAPPAPSARTGSAFSPHGTVLVTGGTGTLGALIARRLVTAHGVRRLVLAGRSGGDSAGTAELREELAGLGAHVTVAACDVADRDALAGLLAEIPSEHPLTGVVHMAGIIDDSTVGGLSRDRLDTVLRPKLDASWYLHDLTREQDLSAFVLFSSLSGVVGQPGQGNYAAANTFLDALAEHRRGLGLPATSLAWGLWATESALTAGLSRADRARLGRTGGRPMTTGEGVVLFDAALAADEAVLVLAKLDPPGREKREKGEPLMERLAEMSPADRRETLLEMVRAEVATVLGHQSPSAIDTAQVLFDAGFDSLTAVELSNRLGARTGLRPPTTLVLELPTPNELAEWLHTTLEKRFDHTGTTN</sequence>
<evidence type="ECO:0008006" key="16">
    <source>
        <dbReference type="Google" id="ProtNLM"/>
    </source>
</evidence>
<gene>
    <name evidence="14" type="ORF">GCM10022252_17000</name>
</gene>
<dbReference type="Gene3D" id="3.10.129.110">
    <property type="entry name" value="Polyketide synthase dehydratase"/>
    <property type="match status" value="1"/>
</dbReference>
<dbReference type="InterPro" id="IPR020807">
    <property type="entry name" value="PKS_DH"/>
</dbReference>
<evidence type="ECO:0000256" key="9">
    <source>
        <dbReference type="PROSITE-ProRule" id="PRU01363"/>
    </source>
</evidence>
<dbReference type="SUPFAM" id="SSF53901">
    <property type="entry name" value="Thiolase-like"/>
    <property type="match status" value="1"/>
</dbReference>
<dbReference type="SUPFAM" id="SSF101173">
    <property type="entry name" value="Docking domain B of the erythromycin polyketide synthase (DEBS)"/>
    <property type="match status" value="1"/>
</dbReference>
<evidence type="ECO:0000259" key="13">
    <source>
        <dbReference type="PROSITE" id="PS52019"/>
    </source>
</evidence>
<dbReference type="InterPro" id="IPR014030">
    <property type="entry name" value="Ketoacyl_synth_N"/>
</dbReference>
<keyword evidence="5" id="KW-0808">Transferase</keyword>
<keyword evidence="8" id="KW-0012">Acyltransferase</keyword>
<dbReference type="Pfam" id="PF02801">
    <property type="entry name" value="Ketoacyl-synt_C"/>
    <property type="match status" value="1"/>
</dbReference>
<dbReference type="SUPFAM" id="SSF55048">
    <property type="entry name" value="Probable ACP-binding domain of malonyl-CoA ACP transacylase"/>
    <property type="match status" value="1"/>
</dbReference>
<name>A0ABP8ALE2_9ACTN</name>
<dbReference type="SMART" id="SM00826">
    <property type="entry name" value="PKS_DH"/>
    <property type="match status" value="1"/>
</dbReference>
<dbReference type="Pfam" id="PF21089">
    <property type="entry name" value="PKS_DH_N"/>
    <property type="match status" value="1"/>
</dbReference>
<dbReference type="InterPro" id="IPR016035">
    <property type="entry name" value="Acyl_Trfase/lysoPLipase"/>
</dbReference>
<dbReference type="PROSITE" id="PS50075">
    <property type="entry name" value="CARRIER"/>
    <property type="match status" value="1"/>
</dbReference>
<dbReference type="InterPro" id="IPR014031">
    <property type="entry name" value="Ketoacyl_synth_C"/>
</dbReference>
<dbReference type="Pfam" id="PF00550">
    <property type="entry name" value="PP-binding"/>
    <property type="match status" value="1"/>
</dbReference>
<dbReference type="SMART" id="SM00823">
    <property type="entry name" value="PKS_PP"/>
    <property type="match status" value="1"/>
</dbReference>
<dbReference type="Pfam" id="PF14765">
    <property type="entry name" value="PS-DH"/>
    <property type="match status" value="1"/>
</dbReference>
<dbReference type="InterPro" id="IPR036299">
    <property type="entry name" value="Polyketide_synth_docking_sf"/>
</dbReference>
<feature type="region of interest" description="C-terminal hotdog fold" evidence="9">
    <location>
        <begin position="1074"/>
        <end position="1219"/>
    </location>
</feature>
<feature type="domain" description="PKS/mFAS DH" evidence="13">
    <location>
        <begin position="925"/>
        <end position="1219"/>
    </location>
</feature>
<evidence type="ECO:0000256" key="2">
    <source>
        <dbReference type="ARBA" id="ARBA00004792"/>
    </source>
</evidence>
<dbReference type="Proteomes" id="UP001501251">
    <property type="component" value="Unassembled WGS sequence"/>
</dbReference>
<dbReference type="SUPFAM" id="SSF52151">
    <property type="entry name" value="FabD/lysophospholipase-like"/>
    <property type="match status" value="1"/>
</dbReference>
<dbReference type="PROSITE" id="PS52004">
    <property type="entry name" value="KS3_2"/>
    <property type="match status" value="1"/>
</dbReference>
<dbReference type="InterPro" id="IPR049552">
    <property type="entry name" value="PKS_DH_N"/>
</dbReference>
<keyword evidence="7" id="KW-0511">Multifunctional enzyme</keyword>
<dbReference type="InterPro" id="IPR014043">
    <property type="entry name" value="Acyl_transferase_dom"/>
</dbReference>
<comment type="caution">
    <text evidence="14">The sequence shown here is derived from an EMBL/GenBank/DDBJ whole genome shotgun (WGS) entry which is preliminary data.</text>
</comment>
<dbReference type="SUPFAM" id="SSF51735">
    <property type="entry name" value="NAD(P)-binding Rossmann-fold domains"/>
    <property type="match status" value="2"/>
</dbReference>
<dbReference type="SMART" id="SM00827">
    <property type="entry name" value="PKS_AT"/>
    <property type="match status" value="1"/>
</dbReference>
<dbReference type="Gene3D" id="3.40.47.10">
    <property type="match status" value="1"/>
</dbReference>
<evidence type="ECO:0000313" key="14">
    <source>
        <dbReference type="EMBL" id="GAA4185890.1"/>
    </source>
</evidence>
<dbReference type="InterPro" id="IPR016036">
    <property type="entry name" value="Malonyl_transacylase_ACP-bd"/>
</dbReference>
<dbReference type="InterPro" id="IPR015083">
    <property type="entry name" value="NorB/c/GfsB-D-like_docking"/>
</dbReference>
<dbReference type="InterPro" id="IPR050091">
    <property type="entry name" value="PKS_NRPS_Biosynth_Enz"/>
</dbReference>
<protein>
    <recommendedName>
        <fullName evidence="16">Type I polyketide synthase</fullName>
    </recommendedName>
</protein>
<evidence type="ECO:0000256" key="3">
    <source>
        <dbReference type="ARBA" id="ARBA00022450"/>
    </source>
</evidence>
<dbReference type="InterPro" id="IPR042104">
    <property type="entry name" value="PKS_dehydratase_sf"/>
</dbReference>
<dbReference type="SMART" id="SM00825">
    <property type="entry name" value="PKS_KS"/>
    <property type="match status" value="1"/>
</dbReference>
<dbReference type="PANTHER" id="PTHR43775">
    <property type="entry name" value="FATTY ACID SYNTHASE"/>
    <property type="match status" value="1"/>
</dbReference>
<feature type="region of interest" description="Disordered" evidence="10">
    <location>
        <begin position="1048"/>
        <end position="1074"/>
    </location>
</feature>
<feature type="active site" description="Proton donor; for dehydratase activity" evidence="9">
    <location>
        <position position="1136"/>
    </location>
</feature>
<feature type="domain" description="Carrier" evidence="11">
    <location>
        <begin position="1666"/>
        <end position="1741"/>
    </location>
</feature>
<dbReference type="InterPro" id="IPR055123">
    <property type="entry name" value="SpnB-like_Rossmann"/>
</dbReference>
<dbReference type="PROSITE" id="PS00606">
    <property type="entry name" value="KS3_1"/>
    <property type="match status" value="1"/>
</dbReference>
<dbReference type="InterPro" id="IPR020841">
    <property type="entry name" value="PKS_Beta-ketoAc_synthase_dom"/>
</dbReference>
<dbReference type="PANTHER" id="PTHR43775:SF51">
    <property type="entry name" value="INACTIVE PHENOLPHTHIOCEROL SYNTHESIS POLYKETIDE SYNTHASE TYPE I PKS1-RELATED"/>
    <property type="match status" value="1"/>
</dbReference>
<dbReference type="Pfam" id="PF08990">
    <property type="entry name" value="Docking"/>
    <property type="match status" value="1"/>
</dbReference>
<evidence type="ECO:0000256" key="6">
    <source>
        <dbReference type="ARBA" id="ARBA00023194"/>
    </source>
</evidence>
<feature type="region of interest" description="N-terminal hotdog fold" evidence="9">
    <location>
        <begin position="925"/>
        <end position="1052"/>
    </location>
</feature>
<comment type="cofactor">
    <cofactor evidence="1">
        <name>pantetheine 4'-phosphate</name>
        <dbReference type="ChEBI" id="CHEBI:47942"/>
    </cofactor>
</comment>
<dbReference type="SUPFAM" id="SSF47336">
    <property type="entry name" value="ACP-like"/>
    <property type="match status" value="1"/>
</dbReference>
<dbReference type="Gene3D" id="1.10.1200.10">
    <property type="entry name" value="ACP-like"/>
    <property type="match status" value="1"/>
</dbReference>
<evidence type="ECO:0000256" key="5">
    <source>
        <dbReference type="ARBA" id="ARBA00022679"/>
    </source>
</evidence>
<comment type="pathway">
    <text evidence="2">Antibiotic biosynthesis.</text>
</comment>
<dbReference type="PROSITE" id="PS52019">
    <property type="entry name" value="PKS_MFAS_DH"/>
    <property type="match status" value="1"/>
</dbReference>
<dbReference type="EMBL" id="BAABAQ010000002">
    <property type="protein sequence ID" value="GAA4185890.1"/>
    <property type="molecule type" value="Genomic_DNA"/>
</dbReference>
<dbReference type="Gene3D" id="3.30.70.3290">
    <property type="match status" value="1"/>
</dbReference>
<reference evidence="15" key="1">
    <citation type="journal article" date="2019" name="Int. J. Syst. Evol. Microbiol.">
        <title>The Global Catalogue of Microorganisms (GCM) 10K type strain sequencing project: providing services to taxonomists for standard genome sequencing and annotation.</title>
        <authorList>
            <consortium name="The Broad Institute Genomics Platform"/>
            <consortium name="The Broad Institute Genome Sequencing Center for Infectious Disease"/>
            <person name="Wu L."/>
            <person name="Ma J."/>
        </authorList>
    </citation>
    <scope>NUCLEOTIDE SEQUENCE [LARGE SCALE GENOMIC DNA]</scope>
    <source>
        <strain evidence="15">JCM 17388</strain>
    </source>
</reference>
<evidence type="ECO:0000259" key="12">
    <source>
        <dbReference type="PROSITE" id="PS52004"/>
    </source>
</evidence>
<dbReference type="PROSITE" id="PS00012">
    <property type="entry name" value="PHOSPHOPANTETHEINE"/>
    <property type="match status" value="1"/>
</dbReference>
<dbReference type="InterPro" id="IPR036736">
    <property type="entry name" value="ACP-like_sf"/>
</dbReference>
<feature type="active site" description="Proton acceptor; for dehydratase activity" evidence="9">
    <location>
        <position position="956"/>
    </location>
</feature>
<dbReference type="InterPro" id="IPR016039">
    <property type="entry name" value="Thiolase-like"/>
</dbReference>
<dbReference type="Pfam" id="PF16197">
    <property type="entry name" value="KAsynt_C_assoc"/>
    <property type="match status" value="1"/>
</dbReference>
<keyword evidence="15" id="KW-1185">Reference proteome</keyword>
<evidence type="ECO:0000256" key="1">
    <source>
        <dbReference type="ARBA" id="ARBA00001957"/>
    </source>
</evidence>
<keyword evidence="6" id="KW-0045">Antibiotic biosynthesis</keyword>
<dbReference type="InterPro" id="IPR049900">
    <property type="entry name" value="PKS_mFAS_DH"/>
</dbReference>
<dbReference type="Pfam" id="PF22953">
    <property type="entry name" value="SpnB_Rossmann"/>
    <property type="match status" value="1"/>
</dbReference>
<evidence type="ECO:0000259" key="11">
    <source>
        <dbReference type="PROSITE" id="PS50075"/>
    </source>
</evidence>
<dbReference type="InterPro" id="IPR032821">
    <property type="entry name" value="PKS_assoc"/>
</dbReference>
<dbReference type="Pfam" id="PF00109">
    <property type="entry name" value="ketoacyl-synt"/>
    <property type="match status" value="1"/>
</dbReference>
<dbReference type="Pfam" id="PF00698">
    <property type="entry name" value="Acyl_transf_1"/>
    <property type="match status" value="1"/>
</dbReference>
<evidence type="ECO:0000256" key="10">
    <source>
        <dbReference type="SAM" id="MobiDB-lite"/>
    </source>
</evidence>
<dbReference type="CDD" id="cd00833">
    <property type="entry name" value="PKS"/>
    <property type="match status" value="1"/>
</dbReference>
<keyword evidence="4" id="KW-0597">Phosphoprotein</keyword>
<dbReference type="InterPro" id="IPR006162">
    <property type="entry name" value="Ppantetheine_attach_site"/>
</dbReference>
<dbReference type="RefSeq" id="WP_344916709.1">
    <property type="nucleotide sequence ID" value="NZ_BAABAQ010000002.1"/>
</dbReference>
<dbReference type="InterPro" id="IPR036291">
    <property type="entry name" value="NAD(P)-bd_dom_sf"/>
</dbReference>
<dbReference type="Gene3D" id="3.40.366.10">
    <property type="entry name" value="Malonyl-Coenzyme A Acyl Carrier Protein, domain 2"/>
    <property type="match status" value="1"/>
</dbReference>
<accession>A0ABP8ALE2</accession>
<organism evidence="14 15">
    <name type="scientific">Streptosporangium oxazolinicum</name>
    <dbReference type="NCBI Taxonomy" id="909287"/>
    <lineage>
        <taxon>Bacteria</taxon>
        <taxon>Bacillati</taxon>
        <taxon>Actinomycetota</taxon>
        <taxon>Actinomycetes</taxon>
        <taxon>Streptosporangiales</taxon>
        <taxon>Streptosporangiaceae</taxon>
        <taxon>Streptosporangium</taxon>
    </lineage>
</organism>
<dbReference type="Pfam" id="PF08659">
    <property type="entry name" value="KR"/>
    <property type="match status" value="1"/>
</dbReference>
<dbReference type="InterPro" id="IPR001227">
    <property type="entry name" value="Ac_transferase_dom_sf"/>
</dbReference>
<feature type="domain" description="Ketosynthase family 3 (KS3)" evidence="12">
    <location>
        <begin position="33"/>
        <end position="459"/>
    </location>
</feature>
<evidence type="ECO:0000313" key="15">
    <source>
        <dbReference type="Proteomes" id="UP001501251"/>
    </source>
</evidence>
<keyword evidence="3" id="KW-0596">Phosphopantetheine</keyword>
<evidence type="ECO:0000256" key="4">
    <source>
        <dbReference type="ARBA" id="ARBA00022553"/>
    </source>
</evidence>
<dbReference type="InterPro" id="IPR013968">
    <property type="entry name" value="PKS_KR"/>
</dbReference>
<dbReference type="InterPro" id="IPR020806">
    <property type="entry name" value="PKS_PP-bd"/>
</dbReference>
<dbReference type="CDD" id="cd08956">
    <property type="entry name" value="KR_3_FAS_SDR_x"/>
    <property type="match status" value="1"/>
</dbReference>
<dbReference type="SMART" id="SM00822">
    <property type="entry name" value="PKS_KR"/>
    <property type="match status" value="1"/>
</dbReference>
<dbReference type="InterPro" id="IPR057326">
    <property type="entry name" value="KR_dom"/>
</dbReference>
<evidence type="ECO:0000256" key="8">
    <source>
        <dbReference type="ARBA" id="ARBA00023315"/>
    </source>
</evidence>
<dbReference type="Gene3D" id="3.40.50.720">
    <property type="entry name" value="NAD(P)-binding Rossmann-like Domain"/>
    <property type="match status" value="1"/>
</dbReference>
<dbReference type="InterPro" id="IPR049551">
    <property type="entry name" value="PKS_DH_C"/>
</dbReference>
<proteinExistence type="predicted"/>
<evidence type="ECO:0000256" key="7">
    <source>
        <dbReference type="ARBA" id="ARBA00023268"/>
    </source>
</evidence>